<evidence type="ECO:0000313" key="1">
    <source>
        <dbReference type="EMBL" id="OIQ77743.1"/>
    </source>
</evidence>
<accession>A0A1J5QCM4</accession>
<reference evidence="1" key="1">
    <citation type="submission" date="2016-10" db="EMBL/GenBank/DDBJ databases">
        <title>Sequence of Gallionella enrichment culture.</title>
        <authorList>
            <person name="Poehlein A."/>
            <person name="Muehling M."/>
            <person name="Daniel R."/>
        </authorList>
    </citation>
    <scope>NUCLEOTIDE SEQUENCE</scope>
</reference>
<comment type="caution">
    <text evidence="1">The sequence shown here is derived from an EMBL/GenBank/DDBJ whole genome shotgun (WGS) entry which is preliminary data.</text>
</comment>
<dbReference type="AlphaFoldDB" id="A0A1J5QCM4"/>
<organism evidence="1">
    <name type="scientific">mine drainage metagenome</name>
    <dbReference type="NCBI Taxonomy" id="410659"/>
    <lineage>
        <taxon>unclassified sequences</taxon>
        <taxon>metagenomes</taxon>
        <taxon>ecological metagenomes</taxon>
    </lineage>
</organism>
<protein>
    <submittedName>
        <fullName evidence="1">Uncharacterized protein</fullName>
    </submittedName>
</protein>
<gene>
    <name evidence="1" type="ORF">GALL_405660</name>
</gene>
<name>A0A1J5QCM4_9ZZZZ</name>
<sequence length="108" mass="11713">MPTGCLTSWPSMMNSCGSTSSSRWSVGMFTALAVSITRRTSFCVTSRSLIATMPSEFCPRMWLPVIPVMTWLMRQSAISSASFSAAWIDCTVASMSTTTPRRMPAVAA</sequence>
<proteinExistence type="predicted"/>
<dbReference type="EMBL" id="MLJW01001546">
    <property type="protein sequence ID" value="OIQ77743.1"/>
    <property type="molecule type" value="Genomic_DNA"/>
</dbReference>